<sequence length="226" mass="26033">MGRMIKIWLIVLLASFMCTESQAQLGRILSNASKAVGSGLFSKKKKGKEVEVKDPKTGKIKKIRYTYRDWKTEDIYAKRGNWRDEAMLNKIIRGIHQQEEFDNSKRSDDDPMKDRKIADIVMKSSNWKIERTDLGATTGRIAFFYLICELTSGEDIVEFYYVESPYEGNSFSDNFNIGRARLYSARFNVSLSDWARTAKDSLPQKYKAMYGSTILKESSFIQSMTT</sequence>
<name>C9LGQ3_9BACT</name>
<gene>
    <name evidence="2" type="ORF">GCWU000325_01399</name>
</gene>
<dbReference type="GeneID" id="84576334"/>
<keyword evidence="1" id="KW-0732">Signal</keyword>
<dbReference type="HOGENOM" id="CLU_1223852_0_0_10"/>
<proteinExistence type="predicted"/>
<comment type="caution">
    <text evidence="2">The sequence shown here is derived from an EMBL/GenBank/DDBJ whole genome shotgun (WGS) entry which is preliminary data.</text>
</comment>
<dbReference type="EMBL" id="ACIJ02000018">
    <property type="protein sequence ID" value="EEX71861.1"/>
    <property type="molecule type" value="Genomic_DNA"/>
</dbReference>
<evidence type="ECO:0008006" key="4">
    <source>
        <dbReference type="Google" id="ProtNLM"/>
    </source>
</evidence>
<protein>
    <recommendedName>
        <fullName evidence="4">DUF4468 domain-containing protein</fullName>
    </recommendedName>
</protein>
<feature type="signal peptide" evidence="1">
    <location>
        <begin position="1"/>
        <end position="23"/>
    </location>
</feature>
<dbReference type="AlphaFoldDB" id="C9LGQ3"/>
<evidence type="ECO:0000313" key="3">
    <source>
        <dbReference type="Proteomes" id="UP000003460"/>
    </source>
</evidence>
<evidence type="ECO:0000313" key="2">
    <source>
        <dbReference type="EMBL" id="EEX71861.1"/>
    </source>
</evidence>
<organism evidence="2 3">
    <name type="scientific">Alloprevotella tannerae ATCC 51259</name>
    <dbReference type="NCBI Taxonomy" id="626522"/>
    <lineage>
        <taxon>Bacteria</taxon>
        <taxon>Pseudomonadati</taxon>
        <taxon>Bacteroidota</taxon>
        <taxon>Bacteroidia</taxon>
        <taxon>Bacteroidales</taxon>
        <taxon>Prevotellaceae</taxon>
        <taxon>Alloprevotella</taxon>
    </lineage>
</organism>
<feature type="chain" id="PRO_5002999148" description="DUF4468 domain-containing protein" evidence="1">
    <location>
        <begin position="24"/>
        <end position="226"/>
    </location>
</feature>
<accession>C9LGQ3</accession>
<dbReference type="Proteomes" id="UP000003460">
    <property type="component" value="Unassembled WGS sequence"/>
</dbReference>
<evidence type="ECO:0000256" key="1">
    <source>
        <dbReference type="SAM" id="SignalP"/>
    </source>
</evidence>
<keyword evidence="3" id="KW-1185">Reference proteome</keyword>
<dbReference type="RefSeq" id="WP_006255170.1">
    <property type="nucleotide sequence ID" value="NZ_GG700642.1"/>
</dbReference>
<reference evidence="2" key="1">
    <citation type="submission" date="2009-09" db="EMBL/GenBank/DDBJ databases">
        <authorList>
            <person name="Weinstock G."/>
            <person name="Sodergren E."/>
            <person name="Clifton S."/>
            <person name="Fulton L."/>
            <person name="Fulton B."/>
            <person name="Courtney L."/>
            <person name="Fronick C."/>
            <person name="Harrison M."/>
            <person name="Strong C."/>
            <person name="Farmer C."/>
            <person name="Delahaunty K."/>
            <person name="Markovic C."/>
            <person name="Hall O."/>
            <person name="Minx P."/>
            <person name="Tomlinson C."/>
            <person name="Mitreva M."/>
            <person name="Nelson J."/>
            <person name="Hou S."/>
            <person name="Wollam A."/>
            <person name="Pepin K.H."/>
            <person name="Johnson M."/>
            <person name="Bhonagiri V."/>
            <person name="Nash W.E."/>
            <person name="Warren W."/>
            <person name="Chinwalla A."/>
            <person name="Mardis E.R."/>
            <person name="Wilson R.K."/>
        </authorList>
    </citation>
    <scope>NUCLEOTIDE SEQUENCE [LARGE SCALE GENOMIC DNA]</scope>
    <source>
        <strain evidence="2">ATCC 51259</strain>
    </source>
</reference>